<dbReference type="PANTHER" id="PTHR13696">
    <property type="entry name" value="P-LOOP CONTAINING NUCLEOSIDE TRIPHOSPHATE HYDROLASE"/>
    <property type="match status" value="1"/>
</dbReference>
<dbReference type="EMBL" id="CP051180">
    <property type="protein sequence ID" value="QIZ77563.1"/>
    <property type="molecule type" value="Genomic_DNA"/>
</dbReference>
<dbReference type="RefSeq" id="WP_168660822.1">
    <property type="nucleotide sequence ID" value="NZ_CP051180.1"/>
</dbReference>
<gene>
    <name evidence="2" type="ORF">HER31_12070</name>
</gene>
<dbReference type="PANTHER" id="PTHR13696:SF52">
    <property type="entry name" value="PARA FAMILY PROTEIN CT_582"/>
    <property type="match status" value="1"/>
</dbReference>
<dbReference type="InterPro" id="IPR025669">
    <property type="entry name" value="AAA_dom"/>
</dbReference>
<protein>
    <submittedName>
        <fullName evidence="2">ParA family protein</fullName>
    </submittedName>
</protein>
<name>A0A6H1UGW5_9GAMM</name>
<dbReference type="SUPFAM" id="SSF52540">
    <property type="entry name" value="P-loop containing nucleoside triphosphate hydrolases"/>
    <property type="match status" value="1"/>
</dbReference>
<organism evidence="2 3">
    <name type="scientific">Ferrimonas lipolytica</name>
    <dbReference type="NCBI Taxonomy" id="2724191"/>
    <lineage>
        <taxon>Bacteria</taxon>
        <taxon>Pseudomonadati</taxon>
        <taxon>Pseudomonadota</taxon>
        <taxon>Gammaproteobacteria</taxon>
        <taxon>Alteromonadales</taxon>
        <taxon>Ferrimonadaceae</taxon>
        <taxon>Ferrimonas</taxon>
    </lineage>
</organism>
<dbReference type="KEGG" id="fes:HER31_12070"/>
<accession>A0A6H1UGW5</accession>
<dbReference type="InterPro" id="IPR027417">
    <property type="entry name" value="P-loop_NTPase"/>
</dbReference>
<dbReference type="InterPro" id="IPR050678">
    <property type="entry name" value="DNA_Partitioning_ATPase"/>
</dbReference>
<dbReference type="Gene3D" id="3.40.50.300">
    <property type="entry name" value="P-loop containing nucleotide triphosphate hydrolases"/>
    <property type="match status" value="1"/>
</dbReference>
<dbReference type="CDD" id="cd02042">
    <property type="entry name" value="ParAB_family"/>
    <property type="match status" value="1"/>
</dbReference>
<feature type="domain" description="AAA" evidence="1">
    <location>
        <begin position="5"/>
        <end position="182"/>
    </location>
</feature>
<dbReference type="Proteomes" id="UP000501602">
    <property type="component" value="Chromosome"/>
</dbReference>
<evidence type="ECO:0000313" key="3">
    <source>
        <dbReference type="Proteomes" id="UP000501602"/>
    </source>
</evidence>
<proteinExistence type="predicted"/>
<evidence type="ECO:0000259" key="1">
    <source>
        <dbReference type="Pfam" id="PF13614"/>
    </source>
</evidence>
<dbReference type="AlphaFoldDB" id="A0A6H1UGW5"/>
<sequence>MKRVVFNQKGGVGKSSISVNLAAISAAFGLKTLVIDLDSQANSSHYLGFDQTQPQRAAGISDFLKQTVGWFASPKEAIDFVQPTQFENLYLLAASPELADIERELESRYKIFKIRDALTELEQQFDRIYIDTPPNFNFYSKSALIGADSVLIPFDCDGFSAQAIDHLMANLLELKSDHNPGLTAEGIVVNQFNPQAKLPQQLVQQLIANQGIPVLDSKLSSSVKMRESHHAQTPLIYLAPKHKLTQQFVQLFALLEPEFIVADATEE</sequence>
<reference evidence="2 3" key="1">
    <citation type="submission" date="2020-04" db="EMBL/GenBank/DDBJ databases">
        <title>Ferrimonas sp. S7 isolated from sea water.</title>
        <authorList>
            <person name="Bae S.S."/>
            <person name="Baek K."/>
        </authorList>
    </citation>
    <scope>NUCLEOTIDE SEQUENCE [LARGE SCALE GENOMIC DNA]</scope>
    <source>
        <strain evidence="2 3">S7</strain>
    </source>
</reference>
<evidence type="ECO:0000313" key="2">
    <source>
        <dbReference type="EMBL" id="QIZ77563.1"/>
    </source>
</evidence>
<keyword evidence="3" id="KW-1185">Reference proteome</keyword>
<dbReference type="Pfam" id="PF13614">
    <property type="entry name" value="AAA_31"/>
    <property type="match status" value="1"/>
</dbReference>